<evidence type="ECO:0000256" key="7">
    <source>
        <dbReference type="ARBA" id="ARBA00022777"/>
    </source>
</evidence>
<dbReference type="PANTHER" id="PTHR34590">
    <property type="entry name" value="OS03G0124300 PROTEIN-RELATED"/>
    <property type="match status" value="1"/>
</dbReference>
<evidence type="ECO:0000256" key="1">
    <source>
        <dbReference type="ARBA" id="ARBA00004479"/>
    </source>
</evidence>
<dbReference type="GO" id="GO:0005524">
    <property type="term" value="F:ATP binding"/>
    <property type="evidence" value="ECO:0007669"/>
    <property type="project" value="UniProtKB-KW"/>
</dbReference>
<dbReference type="GO" id="GO:0004674">
    <property type="term" value="F:protein serine/threonine kinase activity"/>
    <property type="evidence" value="ECO:0007669"/>
    <property type="project" value="UniProtKB-KW"/>
</dbReference>
<sequence length="356" mass="40159">MENPSKTATFSLQNLLFLLLPCLLFFFSQYLVVPVTADFNFNPYYPTENYAINCGSSTGGESFNGRYWIGDGSGQLRPIEQQNKSSVIKAISEQFIQGPYSTARLSYSQFTYSIPLSPGPKFIRLHFYPTSYPDFDDPSKKAIFSVQAGTFTLLRNFSALFHARGEVTVVKEFCVNVDQGPRFNLTFTPTPEITDSYAFINGIEVVSMPTNLYYKPESDEGVPFLGQAQGRLYTLGNNAALEKMYRINVGGSEILPEDDAEMFRSWLTDDAYLTIAKPSALPVNVIINLTFSSDTASYSAPREVYVTARTMGTNKTQNENYQLTWEFPVDSGFNYFVRLHFCELQIEITKEGDRVF</sequence>
<keyword evidence="9" id="KW-1133">Transmembrane helix</keyword>
<protein>
    <recommendedName>
        <fullName evidence="12">Malectin-like domain-containing protein</fullName>
    </recommendedName>
</protein>
<evidence type="ECO:0000256" key="10">
    <source>
        <dbReference type="ARBA" id="ARBA00023136"/>
    </source>
</evidence>
<keyword evidence="6" id="KW-0547">Nucleotide-binding</keyword>
<keyword evidence="10" id="KW-0472">Membrane</keyword>
<dbReference type="Gene3D" id="2.60.120.430">
    <property type="entry name" value="Galactose-binding lectin"/>
    <property type="match status" value="2"/>
</dbReference>
<gene>
    <name evidence="13" type="ORF">Goklo_023370</name>
</gene>
<keyword evidence="11" id="KW-0325">Glycoprotein</keyword>
<feature type="domain" description="Malectin-like" evidence="12">
    <location>
        <begin position="52"/>
        <end position="356"/>
    </location>
</feature>
<dbReference type="PANTHER" id="PTHR34590:SF15">
    <property type="entry name" value="PROTEIN KINASE DOMAIN-CONTAINING PROTEIN"/>
    <property type="match status" value="1"/>
</dbReference>
<dbReference type="FunFam" id="2.60.120.430:FF:000007">
    <property type="entry name" value="FERONIA receptor-like kinase"/>
    <property type="match status" value="1"/>
</dbReference>
<dbReference type="GO" id="GO:0004714">
    <property type="term" value="F:transmembrane receptor protein tyrosine kinase activity"/>
    <property type="evidence" value="ECO:0007669"/>
    <property type="project" value="InterPro"/>
</dbReference>
<keyword evidence="4" id="KW-0812">Transmembrane</keyword>
<dbReference type="GO" id="GO:0016020">
    <property type="term" value="C:membrane"/>
    <property type="evidence" value="ECO:0007669"/>
    <property type="project" value="UniProtKB-SubCell"/>
</dbReference>
<dbReference type="EMBL" id="JABFAB010000001">
    <property type="protein sequence ID" value="MBA0640434.1"/>
    <property type="molecule type" value="Genomic_DNA"/>
</dbReference>
<keyword evidence="2" id="KW-0723">Serine/threonine-protein kinase</keyword>
<name>A0A7J8TQP0_9ROSI</name>
<dbReference type="OrthoDB" id="993129at2759"/>
<reference evidence="13 14" key="1">
    <citation type="journal article" date="2019" name="Genome Biol. Evol.">
        <title>Insights into the evolution of the New World diploid cottons (Gossypium, subgenus Houzingenia) based on genome sequencing.</title>
        <authorList>
            <person name="Grover C.E."/>
            <person name="Arick M.A. 2nd"/>
            <person name="Thrash A."/>
            <person name="Conover J.L."/>
            <person name="Sanders W.S."/>
            <person name="Peterson D.G."/>
            <person name="Frelichowski J.E."/>
            <person name="Scheffler J.A."/>
            <person name="Scheffler B.E."/>
            <person name="Wendel J.F."/>
        </authorList>
    </citation>
    <scope>NUCLEOTIDE SEQUENCE [LARGE SCALE GENOMIC DNA]</scope>
    <source>
        <strain evidence="13">57</strain>
        <tissue evidence="13">Leaf</tissue>
    </source>
</reference>
<evidence type="ECO:0000313" key="14">
    <source>
        <dbReference type="Proteomes" id="UP000593573"/>
    </source>
</evidence>
<dbReference type="Proteomes" id="UP000593573">
    <property type="component" value="Unassembled WGS sequence"/>
</dbReference>
<evidence type="ECO:0000256" key="2">
    <source>
        <dbReference type="ARBA" id="ARBA00022527"/>
    </source>
</evidence>
<comment type="caution">
    <text evidence="13">The sequence shown here is derived from an EMBL/GenBank/DDBJ whole genome shotgun (WGS) entry which is preliminary data.</text>
</comment>
<evidence type="ECO:0000256" key="3">
    <source>
        <dbReference type="ARBA" id="ARBA00022679"/>
    </source>
</evidence>
<evidence type="ECO:0000256" key="8">
    <source>
        <dbReference type="ARBA" id="ARBA00022840"/>
    </source>
</evidence>
<dbReference type="AlphaFoldDB" id="A0A7J8TQP0"/>
<organism evidence="13 14">
    <name type="scientific">Gossypium klotzschianum</name>
    <dbReference type="NCBI Taxonomy" id="34286"/>
    <lineage>
        <taxon>Eukaryota</taxon>
        <taxon>Viridiplantae</taxon>
        <taxon>Streptophyta</taxon>
        <taxon>Embryophyta</taxon>
        <taxon>Tracheophyta</taxon>
        <taxon>Spermatophyta</taxon>
        <taxon>Magnoliopsida</taxon>
        <taxon>eudicotyledons</taxon>
        <taxon>Gunneridae</taxon>
        <taxon>Pentapetalae</taxon>
        <taxon>rosids</taxon>
        <taxon>malvids</taxon>
        <taxon>Malvales</taxon>
        <taxon>Malvaceae</taxon>
        <taxon>Malvoideae</taxon>
        <taxon>Gossypium</taxon>
    </lineage>
</organism>
<evidence type="ECO:0000256" key="11">
    <source>
        <dbReference type="ARBA" id="ARBA00023180"/>
    </source>
</evidence>
<evidence type="ECO:0000256" key="9">
    <source>
        <dbReference type="ARBA" id="ARBA00022989"/>
    </source>
</evidence>
<keyword evidence="5" id="KW-0732">Signal</keyword>
<keyword evidence="8" id="KW-0067">ATP-binding</keyword>
<accession>A0A7J8TQP0</accession>
<keyword evidence="3" id="KW-0808">Transferase</keyword>
<comment type="subcellular location">
    <subcellularLocation>
        <location evidence="1">Membrane</location>
        <topology evidence="1">Single-pass type I membrane protein</topology>
    </subcellularLocation>
</comment>
<dbReference type="FunFam" id="2.60.120.430:FF:000003">
    <property type="entry name" value="FERONIA receptor-like kinase"/>
    <property type="match status" value="1"/>
</dbReference>
<dbReference type="InterPro" id="IPR045272">
    <property type="entry name" value="ANXUR1/2-like"/>
</dbReference>
<evidence type="ECO:0000256" key="4">
    <source>
        <dbReference type="ARBA" id="ARBA00022692"/>
    </source>
</evidence>
<evidence type="ECO:0000259" key="12">
    <source>
        <dbReference type="Pfam" id="PF12819"/>
    </source>
</evidence>
<evidence type="ECO:0000256" key="5">
    <source>
        <dbReference type="ARBA" id="ARBA00022729"/>
    </source>
</evidence>
<dbReference type="Pfam" id="PF12819">
    <property type="entry name" value="Malectin_like"/>
    <property type="match status" value="1"/>
</dbReference>
<keyword evidence="14" id="KW-1185">Reference proteome</keyword>
<keyword evidence="7" id="KW-0418">Kinase</keyword>
<dbReference type="InterPro" id="IPR024788">
    <property type="entry name" value="Malectin-like_Carb-bd_dom"/>
</dbReference>
<proteinExistence type="predicted"/>
<evidence type="ECO:0000256" key="6">
    <source>
        <dbReference type="ARBA" id="ARBA00022741"/>
    </source>
</evidence>
<evidence type="ECO:0000313" key="13">
    <source>
        <dbReference type="EMBL" id="MBA0640434.1"/>
    </source>
</evidence>